<dbReference type="Gene3D" id="3.90.25.10">
    <property type="entry name" value="UDP-galactose 4-epimerase, domain 1"/>
    <property type="match status" value="1"/>
</dbReference>
<proteinExistence type="predicted"/>
<evidence type="ECO:0000256" key="1">
    <source>
        <dbReference type="ARBA" id="ARBA00022857"/>
    </source>
</evidence>
<reference evidence="5" key="2">
    <citation type="submission" date="2015-01" db="EMBL/GenBank/DDBJ databases">
        <title>Evolutionary Origins and Diversification of the Mycorrhizal Mutualists.</title>
        <authorList>
            <consortium name="DOE Joint Genome Institute"/>
            <consortium name="Mycorrhizal Genomics Consortium"/>
            <person name="Kohler A."/>
            <person name="Kuo A."/>
            <person name="Nagy L.G."/>
            <person name="Floudas D."/>
            <person name="Copeland A."/>
            <person name="Barry K.W."/>
            <person name="Cichocki N."/>
            <person name="Veneault-Fourrey C."/>
            <person name="LaButti K."/>
            <person name="Lindquist E.A."/>
            <person name="Lipzen A."/>
            <person name="Lundell T."/>
            <person name="Morin E."/>
            <person name="Murat C."/>
            <person name="Riley R."/>
            <person name="Ohm R."/>
            <person name="Sun H."/>
            <person name="Tunlid A."/>
            <person name="Henrissat B."/>
            <person name="Grigoriev I.V."/>
            <person name="Hibbett D.S."/>
            <person name="Martin F."/>
        </authorList>
    </citation>
    <scope>NUCLEOTIDE SEQUENCE [LARGE SCALE GENOMIC DNA]</scope>
    <source>
        <strain evidence="5">MAFF 305830</strain>
    </source>
</reference>
<dbReference type="InterPro" id="IPR051609">
    <property type="entry name" value="NmrA/Isoflavone_reductase-like"/>
</dbReference>
<sequence length="298" mass="32042">MSYQKIVQVGAGGNVGVPVLQNLIAAGKFEITVLARQNSSYTAPNASVKVVKVDYTKHQDLVDALKGHDALVLTQGDFANLFSVSKIIIDAAIEAGVKRIIPSEFGNDLQGPAGRAEVVFTPKHQVNDYLVEKSTTGQIEFTVVATGPFFDWGITHQFLGFDIPNKKATIYSGGNARINTTNLDTIGAAVAAILANPSQYKNKFIRISDFHVSQNEILSILEAETGSKFSIEEVDVDKLKEDSGRGLAAGEWNDANIYGVVKGSIFGSNSSANWGPSDDTEGLGIPKKDLRTELKKLI</sequence>
<dbReference type="Proteomes" id="UP000054097">
    <property type="component" value="Unassembled WGS sequence"/>
</dbReference>
<dbReference type="AlphaFoldDB" id="A0A0C2W4D6"/>
<dbReference type="InterPro" id="IPR045312">
    <property type="entry name" value="PCBER-like"/>
</dbReference>
<dbReference type="CDD" id="cd05259">
    <property type="entry name" value="PCBER_SDR_a"/>
    <property type="match status" value="1"/>
</dbReference>
<dbReference type="InterPro" id="IPR036291">
    <property type="entry name" value="NAD(P)-bd_dom_sf"/>
</dbReference>
<dbReference type="Gene3D" id="3.40.50.720">
    <property type="entry name" value="NAD(P)-binding Rossmann-like Domain"/>
    <property type="match status" value="1"/>
</dbReference>
<dbReference type="Pfam" id="PF05368">
    <property type="entry name" value="NmrA"/>
    <property type="match status" value="1"/>
</dbReference>
<dbReference type="PANTHER" id="PTHR47706">
    <property type="entry name" value="NMRA-LIKE FAMILY PROTEIN"/>
    <property type="match status" value="1"/>
</dbReference>
<dbReference type="OrthoDB" id="9974981at2759"/>
<feature type="domain" description="NmrA-like" evidence="3">
    <location>
        <begin position="4"/>
        <end position="240"/>
    </location>
</feature>
<dbReference type="PANTHER" id="PTHR47706:SF1">
    <property type="entry name" value="CIPA-LIKE, PUTATIVE (AFU_ORTHOLOGUE AFUA_1G12460)-RELATED"/>
    <property type="match status" value="1"/>
</dbReference>
<dbReference type="STRING" id="933852.A0A0C2W4D6"/>
<dbReference type="EMBL" id="KN824386">
    <property type="protein sequence ID" value="KIM21338.1"/>
    <property type="molecule type" value="Genomic_DNA"/>
</dbReference>
<name>A0A0C2W4D6_SERVB</name>
<evidence type="ECO:0000313" key="5">
    <source>
        <dbReference type="Proteomes" id="UP000054097"/>
    </source>
</evidence>
<evidence type="ECO:0000259" key="3">
    <source>
        <dbReference type="Pfam" id="PF05368"/>
    </source>
</evidence>
<keyword evidence="5" id="KW-1185">Reference proteome</keyword>
<reference evidence="4 5" key="1">
    <citation type="submission" date="2014-04" db="EMBL/GenBank/DDBJ databases">
        <authorList>
            <consortium name="DOE Joint Genome Institute"/>
            <person name="Kuo A."/>
            <person name="Zuccaro A."/>
            <person name="Kohler A."/>
            <person name="Nagy L.G."/>
            <person name="Floudas D."/>
            <person name="Copeland A."/>
            <person name="Barry K.W."/>
            <person name="Cichocki N."/>
            <person name="Veneault-Fourrey C."/>
            <person name="LaButti K."/>
            <person name="Lindquist E.A."/>
            <person name="Lipzen A."/>
            <person name="Lundell T."/>
            <person name="Morin E."/>
            <person name="Murat C."/>
            <person name="Sun H."/>
            <person name="Tunlid A."/>
            <person name="Henrissat B."/>
            <person name="Grigoriev I.V."/>
            <person name="Hibbett D.S."/>
            <person name="Martin F."/>
            <person name="Nordberg H.P."/>
            <person name="Cantor M.N."/>
            <person name="Hua S.X."/>
        </authorList>
    </citation>
    <scope>NUCLEOTIDE SEQUENCE [LARGE SCALE GENOMIC DNA]</scope>
    <source>
        <strain evidence="4 5">MAFF 305830</strain>
    </source>
</reference>
<keyword evidence="1" id="KW-0521">NADP</keyword>
<evidence type="ECO:0000313" key="4">
    <source>
        <dbReference type="EMBL" id="KIM21338.1"/>
    </source>
</evidence>
<keyword evidence="2" id="KW-0560">Oxidoreductase</keyword>
<dbReference type="SUPFAM" id="SSF51735">
    <property type="entry name" value="NAD(P)-binding Rossmann-fold domains"/>
    <property type="match status" value="1"/>
</dbReference>
<evidence type="ECO:0000256" key="2">
    <source>
        <dbReference type="ARBA" id="ARBA00023002"/>
    </source>
</evidence>
<protein>
    <recommendedName>
        <fullName evidence="3">NmrA-like domain-containing protein</fullName>
    </recommendedName>
</protein>
<dbReference type="HOGENOM" id="CLU_044876_3_3_1"/>
<organism evidence="4 5">
    <name type="scientific">Serendipita vermifera MAFF 305830</name>
    <dbReference type="NCBI Taxonomy" id="933852"/>
    <lineage>
        <taxon>Eukaryota</taxon>
        <taxon>Fungi</taxon>
        <taxon>Dikarya</taxon>
        <taxon>Basidiomycota</taxon>
        <taxon>Agaricomycotina</taxon>
        <taxon>Agaricomycetes</taxon>
        <taxon>Sebacinales</taxon>
        <taxon>Serendipitaceae</taxon>
        <taxon>Serendipita</taxon>
    </lineage>
</organism>
<gene>
    <name evidence="4" type="ORF">M408DRAFT_333535</name>
</gene>
<accession>A0A0C2W4D6</accession>
<dbReference type="InterPro" id="IPR008030">
    <property type="entry name" value="NmrA-like"/>
</dbReference>
<dbReference type="GO" id="GO:0016491">
    <property type="term" value="F:oxidoreductase activity"/>
    <property type="evidence" value="ECO:0007669"/>
    <property type="project" value="UniProtKB-KW"/>
</dbReference>